<protein>
    <recommendedName>
        <fullName evidence="8">Acetylglutamate kinase</fullName>
        <ecNumber evidence="8">2.7.2.8</ecNumber>
    </recommendedName>
    <alternativeName>
        <fullName evidence="8">N-acetyl-L-glutamate 5-phosphotransferase</fullName>
    </alternativeName>
    <alternativeName>
        <fullName evidence="8">NAG kinase</fullName>
        <shortName evidence="8">NAGK</shortName>
    </alternativeName>
</protein>
<geneLocation type="chloroplast" evidence="10"/>
<accession>A0A8K1YUI0</accession>
<dbReference type="GO" id="GO:0009507">
    <property type="term" value="C:chloroplast"/>
    <property type="evidence" value="ECO:0007669"/>
    <property type="project" value="UniProtKB-SubCell"/>
</dbReference>
<dbReference type="GO" id="GO:0005524">
    <property type="term" value="F:ATP binding"/>
    <property type="evidence" value="ECO:0007669"/>
    <property type="project" value="UniProtKB-UniRule"/>
</dbReference>
<dbReference type="GO" id="GO:0003991">
    <property type="term" value="F:acetylglutamate kinase activity"/>
    <property type="evidence" value="ECO:0007669"/>
    <property type="project" value="UniProtKB-UniRule"/>
</dbReference>
<keyword evidence="2 8" id="KW-0055">Arginine biosynthesis</keyword>
<dbReference type="Gene3D" id="3.40.1160.10">
    <property type="entry name" value="Acetylglutamate kinase-like"/>
    <property type="match status" value="1"/>
</dbReference>
<evidence type="ECO:0000259" key="9">
    <source>
        <dbReference type="Pfam" id="PF00696"/>
    </source>
</evidence>
<feature type="site" description="Transition state stabilizer" evidence="8">
    <location>
        <position position="241"/>
    </location>
</feature>
<dbReference type="PRINTS" id="PR00474">
    <property type="entry name" value="GLU5KINASE"/>
</dbReference>
<dbReference type="AlphaFoldDB" id="A0A8K1YUI0"/>
<feature type="binding site" evidence="8">
    <location>
        <position position="178"/>
    </location>
    <ligand>
        <name>substrate</name>
    </ligand>
</feature>
<dbReference type="GO" id="GO:0042450">
    <property type="term" value="P:L-arginine biosynthetic process via ornithine"/>
    <property type="evidence" value="ECO:0007669"/>
    <property type="project" value="UniProtKB-UniRule"/>
</dbReference>
<dbReference type="CDD" id="cd04250">
    <property type="entry name" value="AAK_NAGK-C"/>
    <property type="match status" value="1"/>
</dbReference>
<evidence type="ECO:0000256" key="7">
    <source>
        <dbReference type="ARBA" id="ARBA00022840"/>
    </source>
</evidence>
<comment type="similarity">
    <text evidence="8">Belongs to the acetylglutamate kinase family. ArgB subfamily.</text>
</comment>
<comment type="function">
    <text evidence="8">Catalyzes the ATP-dependent phosphorylation of N-acetyl-L-glutamate.</text>
</comment>
<keyword evidence="10" id="KW-0150">Chloroplast</keyword>
<keyword evidence="6 8" id="KW-0418">Kinase</keyword>
<dbReference type="SUPFAM" id="SSF53633">
    <property type="entry name" value="Carbamate kinase-like"/>
    <property type="match status" value="1"/>
</dbReference>
<dbReference type="EC" id="2.7.2.8" evidence="8"/>
<dbReference type="InterPro" id="IPR001057">
    <property type="entry name" value="Glu/AcGlu_kinase"/>
</dbReference>
<keyword evidence="5 8" id="KW-0547">Nucleotide-binding</keyword>
<organism evidence="10">
    <name type="scientific">Kumanoa mahlacensis</name>
    <dbReference type="NCBI Taxonomy" id="1196387"/>
    <lineage>
        <taxon>Eukaryota</taxon>
        <taxon>Rhodophyta</taxon>
        <taxon>Florideophyceae</taxon>
        <taxon>Nemaliophycidae</taxon>
        <taxon>Batrachospermales</taxon>
        <taxon>Batrachospermaceae</taxon>
        <taxon>Kumanoa</taxon>
    </lineage>
</organism>
<evidence type="ECO:0000256" key="2">
    <source>
        <dbReference type="ARBA" id="ARBA00022571"/>
    </source>
</evidence>
<feature type="domain" description="Aspartate/glutamate/uridylate kinase" evidence="9">
    <location>
        <begin position="24"/>
        <end position="260"/>
    </location>
</feature>
<dbReference type="HAMAP" id="MF_00082">
    <property type="entry name" value="ArgB"/>
    <property type="match status" value="1"/>
</dbReference>
<dbReference type="PIRSF" id="PIRSF000728">
    <property type="entry name" value="NAGK"/>
    <property type="match status" value="1"/>
</dbReference>
<feature type="site" description="Transition state stabilizer" evidence="8">
    <location>
        <position position="28"/>
    </location>
</feature>
<dbReference type="Pfam" id="PF00696">
    <property type="entry name" value="AA_kinase"/>
    <property type="match status" value="1"/>
</dbReference>
<evidence type="ECO:0000256" key="6">
    <source>
        <dbReference type="ARBA" id="ARBA00022777"/>
    </source>
</evidence>
<dbReference type="PANTHER" id="PTHR23342">
    <property type="entry name" value="N-ACETYLGLUTAMATE SYNTHASE"/>
    <property type="match status" value="1"/>
</dbReference>
<dbReference type="InterPro" id="IPR037528">
    <property type="entry name" value="ArgB"/>
</dbReference>
<sequence>MDYLNTVELLTKFLPSIEKLKTSTIVIKYGGAAMKDLKLTQQVIQDIVFLSKLGLKLIIVHGGGPLINFWLDKVNIQTFFENGIRVTDLKTMEVVEMVLSGKVNKQLVSILNSNNISAIGLSGHDANLITASPTSESNNNYVGRIDKINPIIINLLLKNNYLPVIAPVGLDIKGQAYNINADTVAGEIAIAINAQKLIILTDKPGILLNVVDPSSVISHLNIIKVKQLISQNIITAGMLPKVQCCLKAISQGVNATHIIDGRISHSLLLSLLTDCPVGSIIEP</sequence>
<dbReference type="InterPro" id="IPR041727">
    <property type="entry name" value="NAGK-C"/>
</dbReference>
<dbReference type="InterPro" id="IPR036393">
    <property type="entry name" value="AceGlu_kinase-like_sf"/>
</dbReference>
<comment type="pathway">
    <text evidence="1 8">Amino-acid biosynthesis; L-arginine biosynthesis; N(2)-acetyl-L-ornithine from L-glutamate: step 2/4.</text>
</comment>
<keyword evidence="10" id="KW-0934">Plastid</keyword>
<evidence type="ECO:0000256" key="8">
    <source>
        <dbReference type="HAMAP-Rule" id="MF_00082"/>
    </source>
</evidence>
<feature type="binding site" evidence="8">
    <location>
        <position position="85"/>
    </location>
    <ligand>
        <name>substrate</name>
    </ligand>
</feature>
<dbReference type="NCBIfam" id="TIGR00761">
    <property type="entry name" value="argB"/>
    <property type="match status" value="1"/>
</dbReference>
<gene>
    <name evidence="8 10" type="primary">argB</name>
</gene>
<name>A0A8K1YUI0_9FLOR</name>
<dbReference type="InterPro" id="IPR001048">
    <property type="entry name" value="Asp/Glu/Uridylate_kinase"/>
</dbReference>
<dbReference type="UniPathway" id="UPA00068">
    <property type="reaction ID" value="UER00107"/>
</dbReference>
<evidence type="ECO:0000256" key="4">
    <source>
        <dbReference type="ARBA" id="ARBA00022679"/>
    </source>
</evidence>
<evidence type="ECO:0000256" key="3">
    <source>
        <dbReference type="ARBA" id="ARBA00022605"/>
    </source>
</evidence>
<dbReference type="PANTHER" id="PTHR23342:SF0">
    <property type="entry name" value="N-ACETYLGLUTAMATE SYNTHASE, MITOCHONDRIAL"/>
    <property type="match status" value="1"/>
</dbReference>
<evidence type="ECO:0000256" key="5">
    <source>
        <dbReference type="ARBA" id="ARBA00022741"/>
    </source>
</evidence>
<evidence type="ECO:0000256" key="1">
    <source>
        <dbReference type="ARBA" id="ARBA00004828"/>
    </source>
</evidence>
<comment type="subcellular location">
    <subcellularLocation>
        <location evidence="8">Plastid</location>
        <location evidence="8">Chloroplast</location>
    </subcellularLocation>
</comment>
<feature type="binding site" evidence="8">
    <location>
        <begin position="63"/>
        <end position="64"/>
    </location>
    <ligand>
        <name>substrate</name>
    </ligand>
</feature>
<dbReference type="EMBL" id="MK641509">
    <property type="protein sequence ID" value="UEQ12025.1"/>
    <property type="molecule type" value="Genomic_DNA"/>
</dbReference>
<evidence type="ECO:0000313" key="10">
    <source>
        <dbReference type="EMBL" id="UEQ12025.1"/>
    </source>
</evidence>
<keyword evidence="3 8" id="KW-0028">Amino-acid biosynthesis</keyword>
<keyword evidence="7 8" id="KW-0067">ATP-binding</keyword>
<dbReference type="FunFam" id="3.40.1160.10:FF:000004">
    <property type="entry name" value="Acetylglutamate kinase"/>
    <property type="match status" value="1"/>
</dbReference>
<proteinExistence type="inferred from homology"/>
<keyword evidence="4 8" id="KW-0808">Transferase</keyword>
<comment type="catalytic activity">
    <reaction evidence="8">
        <text>N-acetyl-L-glutamate + ATP = N-acetyl-L-glutamyl 5-phosphate + ADP</text>
        <dbReference type="Rhea" id="RHEA:14629"/>
        <dbReference type="ChEBI" id="CHEBI:30616"/>
        <dbReference type="ChEBI" id="CHEBI:44337"/>
        <dbReference type="ChEBI" id="CHEBI:57936"/>
        <dbReference type="ChEBI" id="CHEBI:456216"/>
        <dbReference type="EC" id="2.7.2.8"/>
    </reaction>
</comment>
<reference evidence="10" key="1">
    <citation type="submission" date="2019-03" db="EMBL/GenBank/DDBJ databases">
        <title>Phycologia Chloroplast and mitochondrial genomes of Kumanoa mahlacensis.</title>
        <authorList>
            <person name="Fang K."/>
        </authorList>
    </citation>
    <scope>NUCLEOTIDE SEQUENCE</scope>
    <source>
        <strain evidence="10">SAS-FKP1701</strain>
    </source>
</reference>
<dbReference type="InterPro" id="IPR004662">
    <property type="entry name" value="AcgluKinase_fam"/>
</dbReference>